<evidence type="ECO:0000256" key="2">
    <source>
        <dbReference type="ARBA" id="ARBA00023002"/>
    </source>
</evidence>
<keyword evidence="4" id="KW-1185">Reference proteome</keyword>
<dbReference type="SUPFAM" id="SSF51735">
    <property type="entry name" value="NAD(P)-binding Rossmann-fold domains"/>
    <property type="match status" value="1"/>
</dbReference>
<dbReference type="Gene3D" id="3.40.50.720">
    <property type="entry name" value="NAD(P)-binding Rossmann-like Domain"/>
    <property type="match status" value="1"/>
</dbReference>
<dbReference type="PANTHER" id="PTHR24321">
    <property type="entry name" value="DEHYDROGENASES, SHORT CHAIN"/>
    <property type="match status" value="1"/>
</dbReference>
<name>A0A3S3U6P1_9RHOB</name>
<dbReference type="InterPro" id="IPR002347">
    <property type="entry name" value="SDR_fam"/>
</dbReference>
<protein>
    <submittedName>
        <fullName evidence="3">SDR family oxidoreductase</fullName>
    </submittedName>
</protein>
<accession>A0A3S3U6P1</accession>
<dbReference type="RefSeq" id="WP_128490536.1">
    <property type="nucleotide sequence ID" value="NZ_JBHLXB010000028.1"/>
</dbReference>
<reference evidence="3 4" key="1">
    <citation type="journal article" date="2015" name="Int. J. Syst. Evol. Microbiol.">
        <title>Gemmobacter intermedius sp. nov., isolated from a white stork (Ciconia ciconia).</title>
        <authorList>
            <person name="Kampfer P."/>
            <person name="Jerzak L."/>
            <person name="Wilharm G."/>
            <person name="Golke J."/>
            <person name="Busse H.J."/>
            <person name="Glaeser S.P."/>
        </authorList>
    </citation>
    <scope>NUCLEOTIDE SEQUENCE [LARGE SCALE GENOMIC DNA]</scope>
    <source>
        <strain evidence="3 4">119/4</strain>
    </source>
</reference>
<dbReference type="PANTHER" id="PTHR24321:SF8">
    <property type="entry name" value="ESTRADIOL 17-BETA-DEHYDROGENASE 8-RELATED"/>
    <property type="match status" value="1"/>
</dbReference>
<dbReference type="Pfam" id="PF13561">
    <property type="entry name" value="adh_short_C2"/>
    <property type="match status" value="1"/>
</dbReference>
<dbReference type="GO" id="GO:0016491">
    <property type="term" value="F:oxidoreductase activity"/>
    <property type="evidence" value="ECO:0007669"/>
    <property type="project" value="UniProtKB-KW"/>
</dbReference>
<dbReference type="PRINTS" id="PR00081">
    <property type="entry name" value="GDHRDH"/>
</dbReference>
<sequence length="255" mass="26618">MLLDQKIAVITGGASGQGLASARAFLREGARVVILDWNAETGAAALRELSELGPVRFLHCDLGVEEQVVSACADILAHEGVPDVLFNNAGIGYSETGRYPMVSIFDTTLENWNNILRINLTGAFLMTRELGRAMAARGTGGSIIFNASIAGIVGQPNIDAYTASKGALVALTRALANTLGAQKIRVNAICPGAIDTPMLAPALKNSGVVERLEQTPLKRIGQPEDIAGLALYLGSDLSAFVTGQIIACDGGRSAI</sequence>
<dbReference type="OrthoDB" id="9790146at2"/>
<keyword evidence="2" id="KW-0560">Oxidoreductase</keyword>
<comment type="caution">
    <text evidence="3">The sequence shown here is derived from an EMBL/GenBank/DDBJ whole genome shotgun (WGS) entry which is preliminary data.</text>
</comment>
<evidence type="ECO:0000313" key="4">
    <source>
        <dbReference type="Proteomes" id="UP000287168"/>
    </source>
</evidence>
<dbReference type="InterPro" id="IPR020904">
    <property type="entry name" value="Sc_DH/Rdtase_CS"/>
</dbReference>
<dbReference type="CDD" id="cd05233">
    <property type="entry name" value="SDR_c"/>
    <property type="match status" value="1"/>
</dbReference>
<comment type="similarity">
    <text evidence="1">Belongs to the short-chain dehydrogenases/reductases (SDR) family.</text>
</comment>
<dbReference type="Proteomes" id="UP000287168">
    <property type="component" value="Unassembled WGS sequence"/>
</dbReference>
<dbReference type="PROSITE" id="PS00061">
    <property type="entry name" value="ADH_SHORT"/>
    <property type="match status" value="1"/>
</dbReference>
<dbReference type="InterPro" id="IPR036291">
    <property type="entry name" value="NAD(P)-bd_dom_sf"/>
</dbReference>
<organism evidence="3 4">
    <name type="scientific">Falsigemmobacter intermedius</name>
    <dbReference type="NCBI Taxonomy" id="1553448"/>
    <lineage>
        <taxon>Bacteria</taxon>
        <taxon>Pseudomonadati</taxon>
        <taxon>Pseudomonadota</taxon>
        <taxon>Alphaproteobacteria</taxon>
        <taxon>Rhodobacterales</taxon>
        <taxon>Paracoccaceae</taxon>
        <taxon>Falsigemmobacter</taxon>
    </lineage>
</organism>
<proteinExistence type="inferred from homology"/>
<dbReference type="EMBL" id="SBLC01000037">
    <property type="protein sequence ID" value="RWY38439.1"/>
    <property type="molecule type" value="Genomic_DNA"/>
</dbReference>
<gene>
    <name evidence="3" type="ORF">EP867_16320</name>
</gene>
<evidence type="ECO:0000313" key="3">
    <source>
        <dbReference type="EMBL" id="RWY38439.1"/>
    </source>
</evidence>
<evidence type="ECO:0000256" key="1">
    <source>
        <dbReference type="ARBA" id="ARBA00006484"/>
    </source>
</evidence>
<dbReference type="FunFam" id="3.40.50.720:FF:000084">
    <property type="entry name" value="Short-chain dehydrogenase reductase"/>
    <property type="match status" value="1"/>
</dbReference>
<dbReference type="PRINTS" id="PR00080">
    <property type="entry name" value="SDRFAMILY"/>
</dbReference>
<dbReference type="NCBIfam" id="NF005559">
    <property type="entry name" value="PRK07231.1"/>
    <property type="match status" value="1"/>
</dbReference>
<dbReference type="AlphaFoldDB" id="A0A3S3U6P1"/>